<dbReference type="InterPro" id="IPR050344">
    <property type="entry name" value="Peptidase_M1_aminopeptidases"/>
</dbReference>
<protein>
    <submittedName>
        <fullName evidence="3">Aminopeptidase</fullName>
    </submittedName>
</protein>
<evidence type="ECO:0000256" key="1">
    <source>
        <dbReference type="SAM" id="SignalP"/>
    </source>
</evidence>
<keyword evidence="3" id="KW-0645">Protease</keyword>
<name>A0A348WM09_9GAMM</name>
<dbReference type="GO" id="GO:0042277">
    <property type="term" value="F:peptide binding"/>
    <property type="evidence" value="ECO:0007669"/>
    <property type="project" value="TreeGrafter"/>
</dbReference>
<dbReference type="InterPro" id="IPR014782">
    <property type="entry name" value="Peptidase_M1_dom"/>
</dbReference>
<feature type="domain" description="Peptidase M1 membrane alanine aminopeptidase" evidence="2">
    <location>
        <begin position="361"/>
        <end position="568"/>
    </location>
</feature>
<proteinExistence type="predicted"/>
<dbReference type="PANTHER" id="PTHR11533:SF174">
    <property type="entry name" value="PUROMYCIN-SENSITIVE AMINOPEPTIDASE-RELATED"/>
    <property type="match status" value="1"/>
</dbReference>
<dbReference type="Pfam" id="PF01433">
    <property type="entry name" value="Peptidase_M1"/>
    <property type="match status" value="1"/>
</dbReference>
<keyword evidence="1" id="KW-0732">Signal</keyword>
<dbReference type="GO" id="GO:0070006">
    <property type="term" value="F:metalloaminopeptidase activity"/>
    <property type="evidence" value="ECO:0007669"/>
    <property type="project" value="TreeGrafter"/>
</dbReference>
<keyword evidence="3" id="KW-0031">Aminopeptidase</keyword>
<dbReference type="GO" id="GO:0016020">
    <property type="term" value="C:membrane"/>
    <property type="evidence" value="ECO:0007669"/>
    <property type="project" value="TreeGrafter"/>
</dbReference>
<evidence type="ECO:0000259" key="2">
    <source>
        <dbReference type="Pfam" id="PF01433"/>
    </source>
</evidence>
<dbReference type="GO" id="GO:0005615">
    <property type="term" value="C:extracellular space"/>
    <property type="evidence" value="ECO:0007669"/>
    <property type="project" value="TreeGrafter"/>
</dbReference>
<reference evidence="3 4" key="1">
    <citation type="journal article" date="2018" name="Nat. Biotechnol.">
        <title>A standardized bacterial taxonomy based on genome phylogeny substantially revises the tree of life.</title>
        <authorList>
            <person name="Parks D.H."/>
            <person name="Chuvochina M."/>
            <person name="Waite D.W."/>
            <person name="Rinke C."/>
            <person name="Skarshewski A."/>
            <person name="Chaumeil P.A."/>
            <person name="Hugenholtz P."/>
        </authorList>
    </citation>
    <scope>NUCLEOTIDE SEQUENCE [LARGE SCALE GENOMIC DNA]</scope>
    <source>
        <strain evidence="3">UBA9360</strain>
    </source>
</reference>
<dbReference type="CDD" id="cd09604">
    <property type="entry name" value="M1_APN_like"/>
    <property type="match status" value="1"/>
</dbReference>
<evidence type="ECO:0000313" key="4">
    <source>
        <dbReference type="Proteomes" id="UP000262878"/>
    </source>
</evidence>
<organism evidence="3 4">
    <name type="scientific">Idiomarina baltica</name>
    <dbReference type="NCBI Taxonomy" id="190892"/>
    <lineage>
        <taxon>Bacteria</taxon>
        <taxon>Pseudomonadati</taxon>
        <taxon>Pseudomonadota</taxon>
        <taxon>Gammaproteobacteria</taxon>
        <taxon>Alteromonadales</taxon>
        <taxon>Idiomarinaceae</taxon>
        <taxon>Idiomarina</taxon>
    </lineage>
</organism>
<feature type="signal peptide" evidence="1">
    <location>
        <begin position="1"/>
        <end position="24"/>
    </location>
</feature>
<dbReference type="PANTHER" id="PTHR11533">
    <property type="entry name" value="PROTEASE M1 ZINC METALLOPROTEASE"/>
    <property type="match status" value="1"/>
</dbReference>
<keyword evidence="3" id="KW-0378">Hydrolase</keyword>
<accession>A0A348WM09</accession>
<gene>
    <name evidence="3" type="ORF">DCR58_02160</name>
</gene>
<dbReference type="InterPro" id="IPR027268">
    <property type="entry name" value="Peptidase_M4/M1_CTD_sf"/>
</dbReference>
<dbReference type="STRING" id="314276.OS145_05745"/>
<dbReference type="Gene3D" id="1.10.390.10">
    <property type="entry name" value="Neutral Protease Domain 2"/>
    <property type="match status" value="1"/>
</dbReference>
<dbReference type="GO" id="GO:0043171">
    <property type="term" value="P:peptide catabolic process"/>
    <property type="evidence" value="ECO:0007669"/>
    <property type="project" value="TreeGrafter"/>
</dbReference>
<feature type="chain" id="PRO_5017063015" evidence="1">
    <location>
        <begin position="25"/>
        <end position="781"/>
    </location>
</feature>
<dbReference type="GO" id="GO:0005737">
    <property type="term" value="C:cytoplasm"/>
    <property type="evidence" value="ECO:0007669"/>
    <property type="project" value="TreeGrafter"/>
</dbReference>
<dbReference type="GO" id="GO:0008270">
    <property type="term" value="F:zinc ion binding"/>
    <property type="evidence" value="ECO:0007669"/>
    <property type="project" value="InterPro"/>
</dbReference>
<dbReference type="SUPFAM" id="SSF55486">
    <property type="entry name" value="Metalloproteases ('zincins'), catalytic domain"/>
    <property type="match status" value="1"/>
</dbReference>
<comment type="caution">
    <text evidence="3">The sequence shown here is derived from an EMBL/GenBank/DDBJ whole genome shotgun (WGS) entry which is preliminary data.</text>
</comment>
<evidence type="ECO:0000313" key="3">
    <source>
        <dbReference type="EMBL" id="HAR55571.1"/>
    </source>
</evidence>
<sequence>MKLTHLLGVAVASMAVSQAINAQAFDDKFRQLNDDKYRSPNIYRTASGAPGHGYWQQQADYDIQVTLNDDNQSINARSTITYTNNSPDTLRYIWVQLDQNRFKKDSIGPQASATNADRMKKVSFSQMETMMTQEEFPAGYTITDVSDPRGEQMDYIINDTMMRIDLDKPLKSGESIEFNIGWKFNIIEADVLGGRGGYEYFEDDGNYLYEMSQWFPRVAAYYDAEGWQNKQFMGRGEFTLEFGNYEVAITVPADHIVAATGTLQNPDEVLTDEQQQRLEEAETADKPVKIVTQEEALENEKEGTSETKTWVFKADNVRDFAWASSRKFIWDAQGFDNGESDVLAMSFYPEEGNPLWERYSTASIIHTIENYNKYSFAYPYPVAISVNGPVGGMEYPMLTFNGPRPYVNEESGEKYYSKRTKYGLISVIIHEIGHSYFPMIVNSDERQWTWMDEGLNTYLQFLAEQAWEDDYPSWRGEARNITGYMASRNQMPIMTNSESILQFGNNAYGKPATALNILRETIVGRELFDFAFREYSRRWKFKRPTPEDFFRTLEDASGVDLDWFIRGWFYTTDHVDISLDKVNLLTVNTQDPEVEKAWKKKVDQQDPKSITAIRNEDMVKKIAQQEHLRDFYNENDEYTVTNADRNEYKKLLDGLDDEQKQMLKNGKNFYVLDFSNKGGLVMPILLDLHFADGTKEHVRIPAEIWRRSPEHVSKLLIRDKKIDQIVVDPYWETADTDTSNNYWPARAVPSRIELYKRDHGDDSMMERYNEELDTDDKNAEE</sequence>
<dbReference type="EMBL" id="DMUP01000043">
    <property type="protein sequence ID" value="HAR55571.1"/>
    <property type="molecule type" value="Genomic_DNA"/>
</dbReference>
<dbReference type="AlphaFoldDB" id="A0A348WM09"/>
<dbReference type="Proteomes" id="UP000262878">
    <property type="component" value="Unassembled WGS sequence"/>
</dbReference>